<feature type="domain" description="N-acetyltransferase" evidence="1">
    <location>
        <begin position="1"/>
        <end position="110"/>
    </location>
</feature>
<dbReference type="GO" id="GO:0016747">
    <property type="term" value="F:acyltransferase activity, transferring groups other than amino-acyl groups"/>
    <property type="evidence" value="ECO:0007669"/>
    <property type="project" value="InterPro"/>
</dbReference>
<accession>A0AAJ5WPE1</accession>
<organism evidence="2 3">
    <name type="scientific">Candidatus Pseudomonas phytovorans</name>
    <dbReference type="NCBI Taxonomy" id="3121377"/>
    <lineage>
        <taxon>Bacteria</taxon>
        <taxon>Pseudomonadati</taxon>
        <taxon>Pseudomonadota</taxon>
        <taxon>Gammaproteobacteria</taxon>
        <taxon>Pseudomonadales</taxon>
        <taxon>Pseudomonadaceae</taxon>
        <taxon>Pseudomonas</taxon>
    </lineage>
</organism>
<dbReference type="Gene3D" id="3.40.630.30">
    <property type="match status" value="1"/>
</dbReference>
<proteinExistence type="predicted"/>
<dbReference type="SUPFAM" id="SSF55729">
    <property type="entry name" value="Acyl-CoA N-acyltransferases (Nat)"/>
    <property type="match status" value="1"/>
</dbReference>
<gene>
    <name evidence="2" type="ORF">P0Y58_09105</name>
</gene>
<dbReference type="Proteomes" id="UP001216329">
    <property type="component" value="Chromosome"/>
</dbReference>
<dbReference type="PROSITE" id="PS51186">
    <property type="entry name" value="GNAT"/>
    <property type="match status" value="1"/>
</dbReference>
<dbReference type="Pfam" id="PF13508">
    <property type="entry name" value="Acetyltransf_7"/>
    <property type="match status" value="1"/>
</dbReference>
<dbReference type="CDD" id="cd04301">
    <property type="entry name" value="NAT_SF"/>
    <property type="match status" value="1"/>
</dbReference>
<protein>
    <submittedName>
        <fullName evidence="2">GNAT family N-acetyltransferase</fullName>
    </submittedName>
</protein>
<dbReference type="InterPro" id="IPR000182">
    <property type="entry name" value="GNAT_dom"/>
</dbReference>
<dbReference type="InterPro" id="IPR016181">
    <property type="entry name" value="Acyl_CoA_acyltransferase"/>
</dbReference>
<evidence type="ECO:0000259" key="1">
    <source>
        <dbReference type="PROSITE" id="PS51186"/>
    </source>
</evidence>
<dbReference type="AlphaFoldDB" id="A0AAJ5WPE1"/>
<dbReference type="EMBL" id="CP119325">
    <property type="protein sequence ID" value="WEK33298.1"/>
    <property type="molecule type" value="Genomic_DNA"/>
</dbReference>
<reference evidence="2" key="1">
    <citation type="submission" date="2023-03" db="EMBL/GenBank/DDBJ databases">
        <title>Andean soil-derived lignocellulolytic bacterial consortium as a source of novel taxa and putative plastic-active enzymes.</title>
        <authorList>
            <person name="Diaz-Garcia L."/>
            <person name="Chuvochina M."/>
            <person name="Feuerriegel G."/>
            <person name="Bunk B."/>
            <person name="Sproer C."/>
            <person name="Streit W.R."/>
            <person name="Rodriguez L.M."/>
            <person name="Overmann J."/>
            <person name="Jimenez D.J."/>
        </authorList>
    </citation>
    <scope>NUCLEOTIDE SEQUENCE</scope>
    <source>
        <strain evidence="2">MAG 876</strain>
    </source>
</reference>
<evidence type="ECO:0000313" key="3">
    <source>
        <dbReference type="Proteomes" id="UP001216329"/>
    </source>
</evidence>
<evidence type="ECO:0000313" key="2">
    <source>
        <dbReference type="EMBL" id="WEK33298.1"/>
    </source>
</evidence>
<name>A0AAJ5WPE1_9PSED</name>
<sequence>MLDHFYRQHASRMRAASDAELWVARAPGIVAGLSLSAVGQGLWLTGLFVDPQQRGQGVAGRLIEAALEQARGPTWLFCHPDLAPFYQRLGFHLAGRLPETLASRLQRYQRSKCLVALQRGQSSLTSSPGNSTSV</sequence>